<comment type="subcellular location">
    <subcellularLocation>
        <location evidence="1">Nucleus</location>
    </subcellularLocation>
</comment>
<keyword evidence="5" id="KW-0287">Flowering</keyword>
<dbReference type="FunFam" id="1.10.10.60:FF:000001">
    <property type="entry name" value="MYB-related transcription factor"/>
    <property type="match status" value="1"/>
</dbReference>
<evidence type="ECO:0000259" key="14">
    <source>
        <dbReference type="PROSITE" id="PS51294"/>
    </source>
</evidence>
<keyword evidence="8" id="KW-0804">Transcription</keyword>
<feature type="domain" description="HTH myb-type" evidence="14">
    <location>
        <begin position="64"/>
        <end position="115"/>
    </location>
</feature>
<keyword evidence="3" id="KW-0221">Differentiation</keyword>
<comment type="caution">
    <text evidence="15">The sequence shown here is derived from an EMBL/GenBank/DDBJ whole genome shotgun (WGS) entry which is preliminary data.</text>
</comment>
<feature type="domain" description="HTH myb-type" evidence="14">
    <location>
        <begin position="116"/>
        <end position="170"/>
    </location>
</feature>
<evidence type="ECO:0000256" key="4">
    <source>
        <dbReference type="ARBA" id="ARBA00023015"/>
    </source>
</evidence>
<feature type="region of interest" description="Disordered" evidence="12">
    <location>
        <begin position="34"/>
        <end position="67"/>
    </location>
</feature>
<dbReference type="PROSITE" id="PS50090">
    <property type="entry name" value="MYB_LIKE"/>
    <property type="match status" value="2"/>
</dbReference>
<dbReference type="CDD" id="cd00167">
    <property type="entry name" value="SANT"/>
    <property type="match status" value="2"/>
</dbReference>
<dbReference type="PROSITE" id="PS51294">
    <property type="entry name" value="HTH_MYB"/>
    <property type="match status" value="2"/>
</dbReference>
<proteinExistence type="predicted"/>
<keyword evidence="2" id="KW-0677">Repeat</keyword>
<dbReference type="GO" id="GO:0009908">
    <property type="term" value="P:flower development"/>
    <property type="evidence" value="ECO:0007669"/>
    <property type="project" value="UniProtKB-KW"/>
</dbReference>
<evidence type="ECO:0000256" key="12">
    <source>
        <dbReference type="SAM" id="MobiDB-lite"/>
    </source>
</evidence>
<feature type="domain" description="Myb-like" evidence="13">
    <location>
        <begin position="63"/>
        <end position="115"/>
    </location>
</feature>
<evidence type="ECO:0000256" key="6">
    <source>
        <dbReference type="ARBA" id="ARBA00023125"/>
    </source>
</evidence>
<gene>
    <name evidence="15" type="ORF">IEQ34_003734</name>
</gene>
<dbReference type="GO" id="GO:0005634">
    <property type="term" value="C:nucleus"/>
    <property type="evidence" value="ECO:0007669"/>
    <property type="project" value="UniProtKB-SubCell"/>
</dbReference>
<keyword evidence="16" id="KW-1185">Reference proteome</keyword>
<dbReference type="AlphaFoldDB" id="A0AAV7HC67"/>
<dbReference type="Proteomes" id="UP000775213">
    <property type="component" value="Unassembled WGS sequence"/>
</dbReference>
<dbReference type="GO" id="GO:0030154">
    <property type="term" value="P:cell differentiation"/>
    <property type="evidence" value="ECO:0007669"/>
    <property type="project" value="UniProtKB-KW"/>
</dbReference>
<dbReference type="SUPFAM" id="SSF46689">
    <property type="entry name" value="Homeodomain-like"/>
    <property type="match status" value="1"/>
</dbReference>
<accession>A0AAV7HC67</accession>
<evidence type="ECO:0000313" key="15">
    <source>
        <dbReference type="EMBL" id="KAH0466496.1"/>
    </source>
</evidence>
<dbReference type="PANTHER" id="PTHR47995:SF18">
    <property type="entry name" value="TRANSCRIPTION FACTOR MYB65"/>
    <property type="match status" value="1"/>
</dbReference>
<evidence type="ECO:0000256" key="3">
    <source>
        <dbReference type="ARBA" id="ARBA00022782"/>
    </source>
</evidence>
<reference evidence="15 16" key="1">
    <citation type="journal article" date="2021" name="Hortic Res">
        <title>Chromosome-scale assembly of the Dendrobium chrysotoxum genome enhances the understanding of orchid evolution.</title>
        <authorList>
            <person name="Zhang Y."/>
            <person name="Zhang G.Q."/>
            <person name="Zhang D."/>
            <person name="Liu X.D."/>
            <person name="Xu X.Y."/>
            <person name="Sun W.H."/>
            <person name="Yu X."/>
            <person name="Zhu X."/>
            <person name="Wang Z.W."/>
            <person name="Zhao X."/>
            <person name="Zhong W.Y."/>
            <person name="Chen H."/>
            <person name="Yin W.L."/>
            <person name="Huang T."/>
            <person name="Niu S.C."/>
            <person name="Liu Z.J."/>
        </authorList>
    </citation>
    <scope>NUCLEOTIDE SEQUENCE [LARGE SCALE GENOMIC DNA]</scope>
    <source>
        <strain evidence="15">Lindl</strain>
    </source>
</reference>
<dbReference type="FunFam" id="1.10.10.60:FF:000119">
    <property type="entry name" value="Transcription factor GAMYB"/>
    <property type="match status" value="1"/>
</dbReference>
<dbReference type="PANTHER" id="PTHR47995">
    <property type="entry name" value="TRANSCRIPTION FACTOR MYB33-RELATED"/>
    <property type="match status" value="1"/>
</dbReference>
<evidence type="ECO:0000256" key="10">
    <source>
        <dbReference type="ARBA" id="ARBA00071221"/>
    </source>
</evidence>
<dbReference type="EMBL" id="JAGFBR010000005">
    <property type="protein sequence ID" value="KAH0466496.1"/>
    <property type="molecule type" value="Genomic_DNA"/>
</dbReference>
<sequence>MKCPTAPCLLSRTLFIETDKKEMPLGDILQREKKIKSPVRVKEEPVASPPESSSTVTGDVEAPQSLKKGPWTAEEDAILMEYVKKHGEGNWNAVQKNIGLQRCGKSCRLRWANHLRPNLKKGSFSREEENLIIQLHAELGNKWAQMATKLPGRTDNEIKNYWNTRVKRRQRAGLPLYPPEIQSQLAFMKKRQRSLMHMQNQVQPKDFISHNSLTTTTLFNNGNIGNGETNYLSSGSFNVSLQCQQLESSTFPIKTEHSSTKLYPSCISDQKVTPQSMPLVMGQENNALFDDMLQESQGPREISNERLLYKHLSTNGIAMVESLPSLKPPPPSNTKHLAINPPYKLSNSNIPIGLPPTKQSVDTMINQNSSNLSETKLIDTTPMPATEFYDSSSVMMTNDNLRLDMQHIASNFSMTDDWKFESSSWENTPGIG</sequence>
<protein>
    <recommendedName>
        <fullName evidence="10">Transcription factor GAMYB</fullName>
    </recommendedName>
    <alternativeName>
        <fullName evidence="11">OsGAMyb</fullName>
    </alternativeName>
</protein>
<dbReference type="GO" id="GO:0003677">
    <property type="term" value="F:DNA binding"/>
    <property type="evidence" value="ECO:0007669"/>
    <property type="project" value="UniProtKB-KW"/>
</dbReference>
<evidence type="ECO:0000256" key="9">
    <source>
        <dbReference type="ARBA" id="ARBA00023242"/>
    </source>
</evidence>
<evidence type="ECO:0000256" key="8">
    <source>
        <dbReference type="ARBA" id="ARBA00023163"/>
    </source>
</evidence>
<keyword evidence="4" id="KW-0805">Transcription regulation</keyword>
<dbReference type="GO" id="GO:0009555">
    <property type="term" value="P:pollen development"/>
    <property type="evidence" value="ECO:0007669"/>
    <property type="project" value="UniProtKB-ARBA"/>
</dbReference>
<evidence type="ECO:0000256" key="7">
    <source>
        <dbReference type="ARBA" id="ARBA00023159"/>
    </source>
</evidence>
<dbReference type="InterPro" id="IPR017930">
    <property type="entry name" value="Myb_dom"/>
</dbReference>
<evidence type="ECO:0000256" key="1">
    <source>
        <dbReference type="ARBA" id="ARBA00004123"/>
    </source>
</evidence>
<keyword evidence="6" id="KW-0238">DNA-binding</keyword>
<evidence type="ECO:0000313" key="16">
    <source>
        <dbReference type="Proteomes" id="UP000775213"/>
    </source>
</evidence>
<evidence type="ECO:0000259" key="13">
    <source>
        <dbReference type="PROSITE" id="PS50090"/>
    </source>
</evidence>
<evidence type="ECO:0000256" key="11">
    <source>
        <dbReference type="ARBA" id="ARBA00078675"/>
    </source>
</evidence>
<organism evidence="15 16">
    <name type="scientific">Dendrobium chrysotoxum</name>
    <name type="common">Orchid</name>
    <dbReference type="NCBI Taxonomy" id="161865"/>
    <lineage>
        <taxon>Eukaryota</taxon>
        <taxon>Viridiplantae</taxon>
        <taxon>Streptophyta</taxon>
        <taxon>Embryophyta</taxon>
        <taxon>Tracheophyta</taxon>
        <taxon>Spermatophyta</taxon>
        <taxon>Magnoliopsida</taxon>
        <taxon>Liliopsida</taxon>
        <taxon>Asparagales</taxon>
        <taxon>Orchidaceae</taxon>
        <taxon>Epidendroideae</taxon>
        <taxon>Malaxideae</taxon>
        <taxon>Dendrobiinae</taxon>
        <taxon>Dendrobium</taxon>
    </lineage>
</organism>
<dbReference type="InterPro" id="IPR009057">
    <property type="entry name" value="Homeodomain-like_sf"/>
</dbReference>
<keyword evidence="9" id="KW-0539">Nucleus</keyword>
<evidence type="ECO:0000256" key="2">
    <source>
        <dbReference type="ARBA" id="ARBA00022737"/>
    </source>
</evidence>
<keyword evidence="7" id="KW-0010">Activator</keyword>
<name>A0AAV7HC67_DENCH</name>
<dbReference type="Gene3D" id="1.10.10.60">
    <property type="entry name" value="Homeodomain-like"/>
    <property type="match status" value="2"/>
</dbReference>
<dbReference type="SMART" id="SM00717">
    <property type="entry name" value="SANT"/>
    <property type="match status" value="2"/>
</dbReference>
<feature type="domain" description="Myb-like" evidence="13">
    <location>
        <begin position="116"/>
        <end position="166"/>
    </location>
</feature>
<dbReference type="InterPro" id="IPR001005">
    <property type="entry name" value="SANT/Myb"/>
</dbReference>
<evidence type="ECO:0000256" key="5">
    <source>
        <dbReference type="ARBA" id="ARBA00023089"/>
    </source>
</evidence>
<dbReference type="Pfam" id="PF00249">
    <property type="entry name" value="Myb_DNA-binding"/>
    <property type="match status" value="2"/>
</dbReference>